<dbReference type="GO" id="GO:0005506">
    <property type="term" value="F:iron ion binding"/>
    <property type="evidence" value="ECO:0007669"/>
    <property type="project" value="InterPro"/>
</dbReference>
<dbReference type="Gene3D" id="2.60.120.620">
    <property type="entry name" value="q2cbj1_9rhob like domain"/>
    <property type="match status" value="1"/>
</dbReference>
<keyword evidence="4" id="KW-0560">Oxidoreductase</keyword>
<dbReference type="EMBL" id="JATAAI010000034">
    <property type="protein sequence ID" value="KAK1735421.1"/>
    <property type="molecule type" value="Genomic_DNA"/>
</dbReference>
<dbReference type="GO" id="GO:0005783">
    <property type="term" value="C:endoplasmic reticulum"/>
    <property type="evidence" value="ECO:0007669"/>
    <property type="project" value="TreeGrafter"/>
</dbReference>
<accession>A0AAD8XY34</accession>
<dbReference type="InterPro" id="IPR044862">
    <property type="entry name" value="Pro_4_hyd_alph_FE2OG_OXY"/>
</dbReference>
<dbReference type="PROSITE" id="PS51471">
    <property type="entry name" value="FE2OG_OXY"/>
    <property type="match status" value="1"/>
</dbReference>
<keyword evidence="3" id="KW-0223">Dioxygenase</keyword>
<keyword evidence="9" id="KW-1185">Reference proteome</keyword>
<dbReference type="GO" id="GO:0004656">
    <property type="term" value="F:procollagen-proline 4-dioxygenase activity"/>
    <property type="evidence" value="ECO:0007669"/>
    <property type="project" value="TreeGrafter"/>
</dbReference>
<dbReference type="InterPro" id="IPR045054">
    <property type="entry name" value="P4HA-like"/>
</dbReference>
<feature type="chain" id="PRO_5041941556" evidence="6">
    <location>
        <begin position="27"/>
        <end position="306"/>
    </location>
</feature>
<evidence type="ECO:0000256" key="2">
    <source>
        <dbReference type="ARBA" id="ARBA00022723"/>
    </source>
</evidence>
<sequence>MMTTRRHILCVWLFINSSIFIKRAAAFSTAAKQQAVIPPGILGPPEPLKSLQVGQTLNAFRLVVDDDDDRVDFSIERVANSPHIFLLRNFLTSSECNQIQALAEEGGMKTAETVTKGDTSSRKNCSVAWIPSSGPDGSSLVSGLVASTVNIFLSDVVKSRPSAGVENMQILKYGVGGEFVHHQDGDARVFTVIYYINGVGGTWFPLADRNDGEIPKNKAGVLELVENLEPGKHGIFLKGDSSNSAQEGNNNKHTVLVNKGDAVAFYNYRDEGSAQLDWAALHCGSPTDETKWIANHWYRLNELANY</sequence>
<reference evidence="8" key="1">
    <citation type="submission" date="2023-06" db="EMBL/GenBank/DDBJ databases">
        <title>Survivors Of The Sea: Transcriptome response of Skeletonema marinoi to long-term dormancy.</title>
        <authorList>
            <person name="Pinder M.I.M."/>
            <person name="Kourtchenko O."/>
            <person name="Robertson E.K."/>
            <person name="Larsson T."/>
            <person name="Maumus F."/>
            <person name="Osuna-Cruz C.M."/>
            <person name="Vancaester E."/>
            <person name="Stenow R."/>
            <person name="Vandepoele K."/>
            <person name="Ploug H."/>
            <person name="Bruchert V."/>
            <person name="Godhe A."/>
            <person name="Topel M."/>
        </authorList>
    </citation>
    <scope>NUCLEOTIDE SEQUENCE</scope>
    <source>
        <strain evidence="8">R05AC</strain>
    </source>
</reference>
<evidence type="ECO:0000256" key="1">
    <source>
        <dbReference type="ARBA" id="ARBA00001961"/>
    </source>
</evidence>
<dbReference type="AlphaFoldDB" id="A0AAD8XY34"/>
<dbReference type="Proteomes" id="UP001224775">
    <property type="component" value="Unassembled WGS sequence"/>
</dbReference>
<evidence type="ECO:0000256" key="4">
    <source>
        <dbReference type="ARBA" id="ARBA00023002"/>
    </source>
</evidence>
<dbReference type="PANTHER" id="PTHR10869:SF236">
    <property type="entry name" value="PROLYL 4-HYDROXYLASE ALPHA SUBUNIT DOMAIN-CONTAINING PROTEIN"/>
    <property type="match status" value="1"/>
</dbReference>
<gene>
    <name evidence="8" type="ORF">QTG54_014035</name>
</gene>
<evidence type="ECO:0000259" key="7">
    <source>
        <dbReference type="PROSITE" id="PS51471"/>
    </source>
</evidence>
<dbReference type="GO" id="GO:0031418">
    <property type="term" value="F:L-ascorbic acid binding"/>
    <property type="evidence" value="ECO:0007669"/>
    <property type="project" value="InterPro"/>
</dbReference>
<organism evidence="8 9">
    <name type="scientific">Skeletonema marinoi</name>
    <dbReference type="NCBI Taxonomy" id="267567"/>
    <lineage>
        <taxon>Eukaryota</taxon>
        <taxon>Sar</taxon>
        <taxon>Stramenopiles</taxon>
        <taxon>Ochrophyta</taxon>
        <taxon>Bacillariophyta</taxon>
        <taxon>Coscinodiscophyceae</taxon>
        <taxon>Thalassiosirophycidae</taxon>
        <taxon>Thalassiosirales</taxon>
        <taxon>Skeletonemataceae</taxon>
        <taxon>Skeletonema</taxon>
        <taxon>Skeletonema marinoi-dohrnii complex</taxon>
    </lineage>
</organism>
<keyword evidence="5" id="KW-0408">Iron</keyword>
<dbReference type="PANTHER" id="PTHR10869">
    <property type="entry name" value="PROLYL 4-HYDROXYLASE ALPHA SUBUNIT"/>
    <property type="match status" value="1"/>
</dbReference>
<comment type="cofactor">
    <cofactor evidence="1">
        <name>L-ascorbate</name>
        <dbReference type="ChEBI" id="CHEBI:38290"/>
    </cofactor>
</comment>
<name>A0AAD8XY34_9STRA</name>
<dbReference type="InterPro" id="IPR005123">
    <property type="entry name" value="Oxoglu/Fe-dep_dioxygenase_dom"/>
</dbReference>
<evidence type="ECO:0000256" key="3">
    <source>
        <dbReference type="ARBA" id="ARBA00022964"/>
    </source>
</evidence>
<comment type="caution">
    <text evidence="8">The sequence shown here is derived from an EMBL/GenBank/DDBJ whole genome shotgun (WGS) entry which is preliminary data.</text>
</comment>
<feature type="signal peptide" evidence="6">
    <location>
        <begin position="1"/>
        <end position="26"/>
    </location>
</feature>
<feature type="domain" description="Fe2OG dioxygenase" evidence="7">
    <location>
        <begin position="164"/>
        <end position="300"/>
    </location>
</feature>
<evidence type="ECO:0000313" key="8">
    <source>
        <dbReference type="EMBL" id="KAK1735421.1"/>
    </source>
</evidence>
<dbReference type="SMART" id="SM00702">
    <property type="entry name" value="P4Hc"/>
    <property type="match status" value="1"/>
</dbReference>
<evidence type="ECO:0000313" key="9">
    <source>
        <dbReference type="Proteomes" id="UP001224775"/>
    </source>
</evidence>
<keyword evidence="2" id="KW-0479">Metal-binding</keyword>
<keyword evidence="6" id="KW-0732">Signal</keyword>
<evidence type="ECO:0000256" key="5">
    <source>
        <dbReference type="ARBA" id="ARBA00023004"/>
    </source>
</evidence>
<proteinExistence type="predicted"/>
<protein>
    <submittedName>
        <fullName evidence="8">Prolyl 4-hydroxylase alpha subunit-like protein</fullName>
    </submittedName>
</protein>
<dbReference type="Pfam" id="PF13640">
    <property type="entry name" value="2OG-FeII_Oxy_3"/>
    <property type="match status" value="1"/>
</dbReference>
<evidence type="ECO:0000256" key="6">
    <source>
        <dbReference type="SAM" id="SignalP"/>
    </source>
</evidence>
<dbReference type="InterPro" id="IPR006620">
    <property type="entry name" value="Pro_4_hyd_alph"/>
</dbReference>